<comment type="caution">
    <text evidence="11">The sequence shown here is derived from an EMBL/GenBank/DDBJ whole genome shotgun (WGS) entry which is preliminary data.</text>
</comment>
<comment type="similarity">
    <text evidence="8 9">Belongs to the TRAP transporter small permease family.</text>
</comment>
<keyword evidence="6 9" id="KW-1133">Transmembrane helix</keyword>
<evidence type="ECO:0000256" key="3">
    <source>
        <dbReference type="ARBA" id="ARBA00022475"/>
    </source>
</evidence>
<evidence type="ECO:0000313" key="11">
    <source>
        <dbReference type="EMBL" id="MDQ0316521.1"/>
    </source>
</evidence>
<keyword evidence="12" id="KW-1185">Reference proteome</keyword>
<dbReference type="EMBL" id="JAUSUL010000003">
    <property type="protein sequence ID" value="MDQ0316521.1"/>
    <property type="molecule type" value="Genomic_DNA"/>
</dbReference>
<gene>
    <name evidence="11" type="ORF">J2S73_002997</name>
</gene>
<reference evidence="11" key="1">
    <citation type="submission" date="2023-07" db="EMBL/GenBank/DDBJ databases">
        <title>Genomic Encyclopedia of Type Strains, Phase IV (KMG-IV): sequencing the most valuable type-strain genomes for metagenomic binning, comparative biology and taxonomic classification.</title>
        <authorList>
            <person name="Goeker M."/>
        </authorList>
    </citation>
    <scope>NUCLEOTIDE SEQUENCE</scope>
    <source>
        <strain evidence="11">DSM 21202</strain>
    </source>
</reference>
<evidence type="ECO:0000256" key="8">
    <source>
        <dbReference type="ARBA" id="ARBA00038436"/>
    </source>
</evidence>
<feature type="transmembrane region" description="Helical" evidence="9">
    <location>
        <begin position="159"/>
        <end position="180"/>
    </location>
</feature>
<name>A0AAE3VRV5_9HYPH</name>
<dbReference type="RefSeq" id="WP_306886407.1">
    <property type="nucleotide sequence ID" value="NZ_JAUSUL010000003.1"/>
</dbReference>
<dbReference type="PANTHER" id="PTHR35011">
    <property type="entry name" value="2,3-DIKETO-L-GULONATE TRAP TRANSPORTER SMALL PERMEASE PROTEIN YIAM"/>
    <property type="match status" value="1"/>
</dbReference>
<sequence>MSDAHDRIIEAVEAAEHGKTAIPLPETRLSRVLDAVVNFFGQAVSWLWVVLIGIIITNVVLRYVFNEGLILFEELQWHVYAIGFMIGLSFAVVADRHVRIDVAAEHLSTRGRAWIELFGLFLFLLPFSILVAIEAVPFVQRAWDMGEVSIAPGGLGHRWALKAVIVVAFVLIALAALARLSRVTSLLFRFPRPLPPREG</sequence>
<dbReference type="InterPro" id="IPR055348">
    <property type="entry name" value="DctQ"/>
</dbReference>
<evidence type="ECO:0000256" key="2">
    <source>
        <dbReference type="ARBA" id="ARBA00022448"/>
    </source>
</evidence>
<keyword evidence="4 9" id="KW-0997">Cell inner membrane</keyword>
<keyword evidence="2 9" id="KW-0813">Transport</keyword>
<feature type="transmembrane region" description="Helical" evidence="9">
    <location>
        <begin position="114"/>
        <end position="139"/>
    </location>
</feature>
<dbReference type="GO" id="GO:0005886">
    <property type="term" value="C:plasma membrane"/>
    <property type="evidence" value="ECO:0007669"/>
    <property type="project" value="UniProtKB-SubCell"/>
</dbReference>
<comment type="subcellular location">
    <subcellularLocation>
        <location evidence="1 9">Cell inner membrane</location>
        <topology evidence="1 9">Multi-pass membrane protein</topology>
    </subcellularLocation>
</comment>
<keyword evidence="5 9" id="KW-0812">Transmembrane</keyword>
<dbReference type="PANTHER" id="PTHR35011:SF4">
    <property type="entry name" value="SLL1102 PROTEIN"/>
    <property type="match status" value="1"/>
</dbReference>
<evidence type="ECO:0000256" key="5">
    <source>
        <dbReference type="ARBA" id="ARBA00022692"/>
    </source>
</evidence>
<evidence type="ECO:0000256" key="7">
    <source>
        <dbReference type="ARBA" id="ARBA00023136"/>
    </source>
</evidence>
<keyword evidence="7 9" id="KW-0472">Membrane</keyword>
<keyword evidence="3" id="KW-1003">Cell membrane</keyword>
<protein>
    <recommendedName>
        <fullName evidence="9">TRAP transporter small permease protein</fullName>
    </recommendedName>
</protein>
<dbReference type="InterPro" id="IPR007387">
    <property type="entry name" value="TRAP_DctQ"/>
</dbReference>
<proteinExistence type="inferred from homology"/>
<dbReference type="Proteomes" id="UP001229244">
    <property type="component" value="Unassembled WGS sequence"/>
</dbReference>
<feature type="transmembrane region" description="Helical" evidence="9">
    <location>
        <begin position="46"/>
        <end position="65"/>
    </location>
</feature>
<dbReference type="AlphaFoldDB" id="A0AAE3VRV5"/>
<feature type="domain" description="Tripartite ATP-independent periplasmic transporters DctQ component" evidence="10">
    <location>
        <begin position="51"/>
        <end position="183"/>
    </location>
</feature>
<dbReference type="GO" id="GO:0022857">
    <property type="term" value="F:transmembrane transporter activity"/>
    <property type="evidence" value="ECO:0007669"/>
    <property type="project" value="UniProtKB-UniRule"/>
</dbReference>
<comment type="function">
    <text evidence="9">Part of the tripartite ATP-independent periplasmic (TRAP) transport system.</text>
</comment>
<organism evidence="11 12">
    <name type="scientific">Amorphus orientalis</name>
    <dbReference type="NCBI Taxonomy" id="649198"/>
    <lineage>
        <taxon>Bacteria</taxon>
        <taxon>Pseudomonadati</taxon>
        <taxon>Pseudomonadota</taxon>
        <taxon>Alphaproteobacteria</taxon>
        <taxon>Hyphomicrobiales</taxon>
        <taxon>Amorphaceae</taxon>
        <taxon>Amorphus</taxon>
    </lineage>
</organism>
<comment type="subunit">
    <text evidence="9">The complex comprises the extracytoplasmic solute receptor protein and the two transmembrane proteins.</text>
</comment>
<dbReference type="Pfam" id="PF04290">
    <property type="entry name" value="DctQ"/>
    <property type="match status" value="1"/>
</dbReference>
<evidence type="ECO:0000256" key="4">
    <source>
        <dbReference type="ARBA" id="ARBA00022519"/>
    </source>
</evidence>
<evidence type="ECO:0000259" key="10">
    <source>
        <dbReference type="Pfam" id="PF04290"/>
    </source>
</evidence>
<evidence type="ECO:0000256" key="9">
    <source>
        <dbReference type="RuleBase" id="RU369079"/>
    </source>
</evidence>
<evidence type="ECO:0000256" key="6">
    <source>
        <dbReference type="ARBA" id="ARBA00022989"/>
    </source>
</evidence>
<feature type="transmembrane region" description="Helical" evidence="9">
    <location>
        <begin position="77"/>
        <end position="94"/>
    </location>
</feature>
<evidence type="ECO:0000313" key="12">
    <source>
        <dbReference type="Proteomes" id="UP001229244"/>
    </source>
</evidence>
<accession>A0AAE3VRV5</accession>
<evidence type="ECO:0000256" key="1">
    <source>
        <dbReference type="ARBA" id="ARBA00004429"/>
    </source>
</evidence>